<protein>
    <submittedName>
        <fullName evidence="7">Oligosaccharide flippase family protein</fullName>
    </submittedName>
</protein>
<keyword evidence="3 6" id="KW-0812">Transmembrane</keyword>
<feature type="transmembrane region" description="Helical" evidence="6">
    <location>
        <begin position="180"/>
        <end position="199"/>
    </location>
</feature>
<feature type="transmembrane region" description="Helical" evidence="6">
    <location>
        <begin position="43"/>
        <end position="69"/>
    </location>
</feature>
<dbReference type="GO" id="GO:0005886">
    <property type="term" value="C:plasma membrane"/>
    <property type="evidence" value="ECO:0007669"/>
    <property type="project" value="UniProtKB-SubCell"/>
</dbReference>
<feature type="transmembrane region" description="Helical" evidence="6">
    <location>
        <begin position="155"/>
        <end position="174"/>
    </location>
</feature>
<dbReference type="Pfam" id="PF13440">
    <property type="entry name" value="Polysacc_synt_3"/>
    <property type="match status" value="1"/>
</dbReference>
<evidence type="ECO:0000256" key="6">
    <source>
        <dbReference type="SAM" id="Phobius"/>
    </source>
</evidence>
<dbReference type="EMBL" id="VBSN01000073">
    <property type="protein sequence ID" value="KAA6431527.1"/>
    <property type="molecule type" value="Genomic_DNA"/>
</dbReference>
<evidence type="ECO:0000256" key="3">
    <source>
        <dbReference type="ARBA" id="ARBA00022692"/>
    </source>
</evidence>
<sequence>MAIQLLQKFRNKHFLSLAGNGIMSVLGMLNMIILYRALPVASIGMWVFFLSILLLVDTFRSGFLTTAFIKFYAGAATARKAEVVGSAWFIGGAITLVLVILNVPAYLFSSYFKNPSLVLFVEWFGIIYVASLPSFIASCVVQAEQRFDQLLCIRFLSQGVFILFVIIMALTKTANLQNIIYAYLGGAAMTSLFAIFMGWSRIAMFKDRTWATISEIFHFGKYSVGTTLSSNLFGTSNTMIINFMLGPAALAVFNLGQRLMEIIEIPLRSFAATGMPELSAAYNEGNKAKVIETMKRYTGLITVALLPACLGAVALADVAISIIGGSKYVHSEAANIMRLFMTFALLYPLDRFFALTLDVIHQPKINFIKVLLMLAGSVTASFAGIYLTGNVYGVAIAGIVPTLIGVGIGYWGLNRFEPFSIMSVFTTGYSEAVNLVKTYWLKLARN</sequence>
<name>A0A5M8Q6K5_9BACT</name>
<dbReference type="PANTHER" id="PTHR30250">
    <property type="entry name" value="PST FAMILY PREDICTED COLANIC ACID TRANSPORTER"/>
    <property type="match status" value="1"/>
</dbReference>
<feature type="transmembrane region" description="Helical" evidence="6">
    <location>
        <begin position="123"/>
        <end position="143"/>
    </location>
</feature>
<dbReference type="AlphaFoldDB" id="A0A5M8Q6K5"/>
<keyword evidence="2" id="KW-1003">Cell membrane</keyword>
<evidence type="ECO:0000256" key="5">
    <source>
        <dbReference type="ARBA" id="ARBA00023136"/>
    </source>
</evidence>
<keyword evidence="5 6" id="KW-0472">Membrane</keyword>
<comment type="caution">
    <text evidence="7">The sequence shown here is derived from an EMBL/GenBank/DDBJ whole genome shotgun (WGS) entry which is preliminary data.</text>
</comment>
<dbReference type="InterPro" id="IPR050833">
    <property type="entry name" value="Poly_Biosynth_Transport"/>
</dbReference>
<comment type="subcellular location">
    <subcellularLocation>
        <location evidence="1">Cell membrane</location>
        <topology evidence="1">Multi-pass membrane protein</topology>
    </subcellularLocation>
</comment>
<feature type="transmembrane region" description="Helical" evidence="6">
    <location>
        <begin position="367"/>
        <end position="386"/>
    </location>
</feature>
<feature type="transmembrane region" description="Helical" evidence="6">
    <location>
        <begin position="297"/>
        <end position="324"/>
    </location>
</feature>
<organism evidence="7 8">
    <name type="scientific">Dyadobacter flavalbus</name>
    <dbReference type="NCBI Taxonomy" id="2579942"/>
    <lineage>
        <taxon>Bacteria</taxon>
        <taxon>Pseudomonadati</taxon>
        <taxon>Bacteroidota</taxon>
        <taxon>Cytophagia</taxon>
        <taxon>Cytophagales</taxon>
        <taxon>Spirosomataceae</taxon>
        <taxon>Dyadobacter</taxon>
    </lineage>
</organism>
<dbReference type="OrthoDB" id="629958at2"/>
<feature type="transmembrane region" description="Helical" evidence="6">
    <location>
        <begin position="392"/>
        <end position="413"/>
    </location>
</feature>
<gene>
    <name evidence="7" type="ORF">FEM33_24775</name>
</gene>
<keyword evidence="8" id="KW-1185">Reference proteome</keyword>
<accession>A0A5M8Q6K5</accession>
<feature type="transmembrane region" description="Helical" evidence="6">
    <location>
        <begin position="336"/>
        <end position="355"/>
    </location>
</feature>
<dbReference type="Proteomes" id="UP000323994">
    <property type="component" value="Unassembled WGS sequence"/>
</dbReference>
<proteinExistence type="predicted"/>
<keyword evidence="4 6" id="KW-1133">Transmembrane helix</keyword>
<evidence type="ECO:0000313" key="7">
    <source>
        <dbReference type="EMBL" id="KAA6431527.1"/>
    </source>
</evidence>
<feature type="transmembrane region" description="Helical" evidence="6">
    <location>
        <begin position="81"/>
        <end position="103"/>
    </location>
</feature>
<dbReference type="RefSeq" id="WP_139014656.1">
    <property type="nucleotide sequence ID" value="NZ_VBSN01000073.1"/>
</dbReference>
<dbReference type="PANTHER" id="PTHR30250:SF11">
    <property type="entry name" value="O-ANTIGEN TRANSPORTER-RELATED"/>
    <property type="match status" value="1"/>
</dbReference>
<evidence type="ECO:0000313" key="8">
    <source>
        <dbReference type="Proteomes" id="UP000323994"/>
    </source>
</evidence>
<evidence type="ECO:0000256" key="2">
    <source>
        <dbReference type="ARBA" id="ARBA00022475"/>
    </source>
</evidence>
<feature type="transmembrane region" description="Helical" evidence="6">
    <location>
        <begin position="14"/>
        <end position="37"/>
    </location>
</feature>
<evidence type="ECO:0000256" key="4">
    <source>
        <dbReference type="ARBA" id="ARBA00022989"/>
    </source>
</evidence>
<evidence type="ECO:0000256" key="1">
    <source>
        <dbReference type="ARBA" id="ARBA00004651"/>
    </source>
</evidence>
<reference evidence="7 8" key="1">
    <citation type="submission" date="2019-05" db="EMBL/GenBank/DDBJ databases">
        <authorList>
            <person name="Qu J.-H."/>
        </authorList>
    </citation>
    <scope>NUCLEOTIDE SEQUENCE [LARGE SCALE GENOMIC DNA]</scope>
    <source>
        <strain evidence="7 8">NS28</strain>
    </source>
</reference>